<dbReference type="Gene3D" id="1.10.1740.10">
    <property type="match status" value="1"/>
</dbReference>
<dbReference type="InterPro" id="IPR013249">
    <property type="entry name" value="RNA_pol_sigma70_r4_t2"/>
</dbReference>
<dbReference type="Gene3D" id="1.10.10.10">
    <property type="entry name" value="Winged helix-like DNA-binding domain superfamily/Winged helix DNA-binding domain"/>
    <property type="match status" value="1"/>
</dbReference>
<evidence type="ECO:0000256" key="3">
    <source>
        <dbReference type="ARBA" id="ARBA00023082"/>
    </source>
</evidence>
<dbReference type="PANTHER" id="PTHR43133:SF46">
    <property type="entry name" value="RNA POLYMERASE SIGMA-70 FACTOR ECF SUBFAMILY"/>
    <property type="match status" value="1"/>
</dbReference>
<dbReference type="InterPro" id="IPR039425">
    <property type="entry name" value="RNA_pol_sigma-70-like"/>
</dbReference>
<evidence type="ECO:0000256" key="4">
    <source>
        <dbReference type="ARBA" id="ARBA00023163"/>
    </source>
</evidence>
<keyword evidence="3" id="KW-0731">Sigma factor</keyword>
<proteinExistence type="inferred from homology"/>
<dbReference type="InterPro" id="IPR036388">
    <property type="entry name" value="WH-like_DNA-bd_sf"/>
</dbReference>
<reference evidence="8" key="1">
    <citation type="journal article" date="2019" name="Int. J. Syst. Evol. Microbiol.">
        <title>The Global Catalogue of Microorganisms (GCM) 10K type strain sequencing project: providing services to taxonomists for standard genome sequencing and annotation.</title>
        <authorList>
            <consortium name="The Broad Institute Genomics Platform"/>
            <consortium name="The Broad Institute Genome Sequencing Center for Infectious Disease"/>
            <person name="Wu L."/>
            <person name="Ma J."/>
        </authorList>
    </citation>
    <scope>NUCLEOTIDE SEQUENCE [LARGE SCALE GENOMIC DNA]</scope>
    <source>
        <strain evidence="8">KCTC 22209</strain>
    </source>
</reference>
<evidence type="ECO:0000256" key="1">
    <source>
        <dbReference type="ARBA" id="ARBA00010641"/>
    </source>
</evidence>
<keyword evidence="2" id="KW-0805">Transcription regulation</keyword>
<comment type="caution">
    <text evidence="7">The sequence shown here is derived from an EMBL/GenBank/DDBJ whole genome shotgun (WGS) entry which is preliminary data.</text>
</comment>
<dbReference type="InterPro" id="IPR013325">
    <property type="entry name" value="RNA_pol_sigma_r2"/>
</dbReference>
<keyword evidence="4" id="KW-0804">Transcription</keyword>
<evidence type="ECO:0000259" key="5">
    <source>
        <dbReference type="Pfam" id="PF04542"/>
    </source>
</evidence>
<dbReference type="NCBIfam" id="TIGR02937">
    <property type="entry name" value="sigma70-ECF"/>
    <property type="match status" value="1"/>
</dbReference>
<protein>
    <submittedName>
        <fullName evidence="7">RNA polymerase sigma factor</fullName>
    </submittedName>
</protein>
<name>A0ABW5YZ84_9SPHI</name>
<gene>
    <name evidence="7" type="ORF">ACFS6I_17575</name>
</gene>
<dbReference type="InterPro" id="IPR013324">
    <property type="entry name" value="RNA_pol_sigma_r3/r4-like"/>
</dbReference>
<dbReference type="InterPro" id="IPR007627">
    <property type="entry name" value="RNA_pol_sigma70_r2"/>
</dbReference>
<sequence>MEYKNCSDEQLFELIKLGNANAFQFLYDRLFYPLLGQALRKVKLKEDAQDLTQDLFMNLWNKRDTIHIEGKVINFLFTSLRNSVINFYIKTKKQDEREELFQYFKGYCEETTDRTIHKNELEQIIQNEVDALPLKMKQIYLLSRNQELSHKEIAELMAISELTVKKQVANALKILKKKINYVLLTLI</sequence>
<evidence type="ECO:0000313" key="8">
    <source>
        <dbReference type="Proteomes" id="UP001597509"/>
    </source>
</evidence>
<dbReference type="Proteomes" id="UP001597509">
    <property type="component" value="Unassembled WGS sequence"/>
</dbReference>
<dbReference type="RefSeq" id="WP_165902356.1">
    <property type="nucleotide sequence ID" value="NZ_JBHUPE010000007.1"/>
</dbReference>
<dbReference type="EMBL" id="JBHUPE010000007">
    <property type="protein sequence ID" value="MFD2905743.1"/>
    <property type="molecule type" value="Genomic_DNA"/>
</dbReference>
<evidence type="ECO:0000313" key="7">
    <source>
        <dbReference type="EMBL" id="MFD2905743.1"/>
    </source>
</evidence>
<dbReference type="PANTHER" id="PTHR43133">
    <property type="entry name" value="RNA POLYMERASE ECF-TYPE SIGMA FACTO"/>
    <property type="match status" value="1"/>
</dbReference>
<feature type="domain" description="RNA polymerase sigma-70 region 2" evidence="5">
    <location>
        <begin position="33"/>
        <end position="91"/>
    </location>
</feature>
<dbReference type="Pfam" id="PF04542">
    <property type="entry name" value="Sigma70_r2"/>
    <property type="match status" value="1"/>
</dbReference>
<dbReference type="SUPFAM" id="SSF88659">
    <property type="entry name" value="Sigma3 and sigma4 domains of RNA polymerase sigma factors"/>
    <property type="match status" value="1"/>
</dbReference>
<dbReference type="InterPro" id="IPR014284">
    <property type="entry name" value="RNA_pol_sigma-70_dom"/>
</dbReference>
<accession>A0ABW5YZ84</accession>
<dbReference type="Pfam" id="PF08281">
    <property type="entry name" value="Sigma70_r4_2"/>
    <property type="match status" value="1"/>
</dbReference>
<evidence type="ECO:0000256" key="2">
    <source>
        <dbReference type="ARBA" id="ARBA00023015"/>
    </source>
</evidence>
<evidence type="ECO:0000259" key="6">
    <source>
        <dbReference type="Pfam" id="PF08281"/>
    </source>
</evidence>
<feature type="domain" description="RNA polymerase sigma factor 70 region 4 type 2" evidence="6">
    <location>
        <begin position="123"/>
        <end position="174"/>
    </location>
</feature>
<organism evidence="7 8">
    <name type="scientific">Sphingobacterium anhuiense</name>
    <dbReference type="NCBI Taxonomy" id="493780"/>
    <lineage>
        <taxon>Bacteria</taxon>
        <taxon>Pseudomonadati</taxon>
        <taxon>Bacteroidota</taxon>
        <taxon>Sphingobacteriia</taxon>
        <taxon>Sphingobacteriales</taxon>
        <taxon>Sphingobacteriaceae</taxon>
        <taxon>Sphingobacterium</taxon>
    </lineage>
</organism>
<comment type="similarity">
    <text evidence="1">Belongs to the sigma-70 factor family. ECF subfamily.</text>
</comment>
<dbReference type="SUPFAM" id="SSF88946">
    <property type="entry name" value="Sigma2 domain of RNA polymerase sigma factors"/>
    <property type="match status" value="1"/>
</dbReference>
<keyword evidence="8" id="KW-1185">Reference proteome</keyword>